<accession>A0ABR2EB69</accession>
<sequence length="269" mass="30298">MWRLEASGAFVIFKDAWNEPFEHVKLIGRIHATFELLIGYICLAASYLNKDFSHSCGLTMNLEKTAYVDDANGANFGTLHDGRAMELLDFSRNLEFHHQSLLYISVQTLQGISINEILLGASVRENVNANIMIDYCFAILFTLCCWRKFKDPNLVEIKSEIEKEAIVEEELQVPVGVINAPSFGGRQKAILQYLDVQIHVEQVVANFVIEEENQQKIVEAGGLKPLLMFLGSSKVETIDKIAKGVVGAKYNEAREGIEQKPKHVIHKFN</sequence>
<comment type="caution">
    <text evidence="1">The sequence shown here is derived from an EMBL/GenBank/DDBJ whole genome shotgun (WGS) entry which is preliminary data.</text>
</comment>
<gene>
    <name evidence="1" type="ORF">V6N12_003200</name>
</gene>
<evidence type="ECO:0000313" key="1">
    <source>
        <dbReference type="EMBL" id="KAK8556806.1"/>
    </source>
</evidence>
<name>A0ABR2EB69_9ROSI</name>
<organism evidence="1 2">
    <name type="scientific">Hibiscus sabdariffa</name>
    <name type="common">roselle</name>
    <dbReference type="NCBI Taxonomy" id="183260"/>
    <lineage>
        <taxon>Eukaryota</taxon>
        <taxon>Viridiplantae</taxon>
        <taxon>Streptophyta</taxon>
        <taxon>Embryophyta</taxon>
        <taxon>Tracheophyta</taxon>
        <taxon>Spermatophyta</taxon>
        <taxon>Magnoliopsida</taxon>
        <taxon>eudicotyledons</taxon>
        <taxon>Gunneridae</taxon>
        <taxon>Pentapetalae</taxon>
        <taxon>rosids</taxon>
        <taxon>malvids</taxon>
        <taxon>Malvales</taxon>
        <taxon>Malvaceae</taxon>
        <taxon>Malvoideae</taxon>
        <taxon>Hibiscus</taxon>
    </lineage>
</organism>
<proteinExistence type="predicted"/>
<reference evidence="1 2" key="1">
    <citation type="journal article" date="2024" name="G3 (Bethesda)">
        <title>Genome assembly of Hibiscus sabdariffa L. provides insights into metabolisms of medicinal natural products.</title>
        <authorList>
            <person name="Kim T."/>
        </authorList>
    </citation>
    <scope>NUCLEOTIDE SEQUENCE [LARGE SCALE GENOMIC DNA]</scope>
    <source>
        <strain evidence="1">TK-2024</strain>
        <tissue evidence="1">Old leaves</tissue>
    </source>
</reference>
<keyword evidence="2" id="KW-1185">Reference proteome</keyword>
<dbReference type="EMBL" id="JBBPBM010000017">
    <property type="protein sequence ID" value="KAK8556806.1"/>
    <property type="molecule type" value="Genomic_DNA"/>
</dbReference>
<protein>
    <submittedName>
        <fullName evidence="1">Uncharacterized protein</fullName>
    </submittedName>
</protein>
<evidence type="ECO:0000313" key="2">
    <source>
        <dbReference type="Proteomes" id="UP001472677"/>
    </source>
</evidence>
<dbReference type="Proteomes" id="UP001472677">
    <property type="component" value="Unassembled WGS sequence"/>
</dbReference>